<evidence type="ECO:0000313" key="2">
    <source>
        <dbReference type="EMBL" id="MDC1880447.1"/>
    </source>
</evidence>
<gene>
    <name evidence="1" type="ORF">POY73_04745</name>
    <name evidence="2" type="ORF">POZ24_10455</name>
</gene>
<evidence type="ECO:0008006" key="5">
    <source>
        <dbReference type="Google" id="ProtNLM"/>
    </source>
</evidence>
<dbReference type="AlphaFoldDB" id="A0AAW6GR22"/>
<dbReference type="EMBL" id="JAQNSG010000008">
    <property type="protein sequence ID" value="MDC1880447.1"/>
    <property type="molecule type" value="Genomic_DNA"/>
</dbReference>
<dbReference type="Proteomes" id="UP001213309">
    <property type="component" value="Unassembled WGS sequence"/>
</dbReference>
<evidence type="ECO:0000313" key="4">
    <source>
        <dbReference type="Proteomes" id="UP001215818"/>
    </source>
</evidence>
<reference evidence="2 4" key="1">
    <citation type="submission" date="2022-10" db="EMBL/GenBank/DDBJ databases">
        <title>Human gut microbiome strain richness.</title>
        <authorList>
            <person name="Chen-Liaw A."/>
        </authorList>
    </citation>
    <scope>NUCLEOTIDE SEQUENCE</scope>
    <source>
        <strain evidence="2">1001713st2_A4_1001713B170214_170313</strain>
        <strain evidence="1 4">D53st1_B1_D53t1_180928</strain>
    </source>
</reference>
<dbReference type="RefSeq" id="WP_227201702.1">
    <property type="nucleotide sequence ID" value="NZ_BAABYI010000001.1"/>
</dbReference>
<sequence>MRIKYVFWGYSDYMKVVNNDILYNKDVLYFAPNDLSVRQKILYNILFFMTRYGWENMVPEFIYRYLYPLQTIHGYEQVYFIIYEQNVCSTHLPFLEYLKKKYPHSKLFYMFTNTLSSRVNEKQLRFVENNREKFDMIITFNEIDAVEHNFQFYNQVCSVLNVSIKEENESDIFFCGLDKGRRAIIEQLRNRLESCGIKCDFNIVDSKHKLPYEVIVSKIVQTKCILEILMDTSQSGSSLRAAEAIAYKKKLLTNNAFIKAKEYFNDKQFSYFSTLEDIDVDFIKEALDKSQCVDSMIVSPKRFLDFLKQNSI</sequence>
<accession>A0AAW6GR22</accession>
<evidence type="ECO:0000313" key="3">
    <source>
        <dbReference type="Proteomes" id="UP001213309"/>
    </source>
</evidence>
<comment type="caution">
    <text evidence="2">The sequence shown here is derived from an EMBL/GenBank/DDBJ whole genome shotgun (WGS) entry which is preliminary data.</text>
</comment>
<organism evidence="2 3">
    <name type="scientific">Bacteroides uniformis</name>
    <dbReference type="NCBI Taxonomy" id="820"/>
    <lineage>
        <taxon>Bacteria</taxon>
        <taxon>Pseudomonadati</taxon>
        <taxon>Bacteroidota</taxon>
        <taxon>Bacteroidia</taxon>
        <taxon>Bacteroidales</taxon>
        <taxon>Bacteroidaceae</taxon>
        <taxon>Bacteroides</taxon>
    </lineage>
</organism>
<protein>
    <recommendedName>
        <fullName evidence="5">Glycosyltransferase family 1 protein</fullName>
    </recommendedName>
</protein>
<dbReference type="EMBL" id="JAQNRK010000003">
    <property type="protein sequence ID" value="MDC1793443.1"/>
    <property type="molecule type" value="Genomic_DNA"/>
</dbReference>
<dbReference type="Proteomes" id="UP001215818">
    <property type="component" value="Unassembled WGS sequence"/>
</dbReference>
<name>A0AAW6GR22_BACUN</name>
<proteinExistence type="predicted"/>
<evidence type="ECO:0000313" key="1">
    <source>
        <dbReference type="EMBL" id="MDC1793443.1"/>
    </source>
</evidence>